<feature type="transmembrane region" description="Helical" evidence="1">
    <location>
        <begin position="81"/>
        <end position="98"/>
    </location>
</feature>
<evidence type="ECO:0000256" key="1">
    <source>
        <dbReference type="SAM" id="Phobius"/>
    </source>
</evidence>
<dbReference type="InterPro" id="IPR050879">
    <property type="entry name" value="Acyltransferase_3"/>
</dbReference>
<dbReference type="AlphaFoldDB" id="A0A4Q1K721"/>
<dbReference type="Pfam" id="PF01757">
    <property type="entry name" value="Acyl_transf_3"/>
    <property type="match status" value="1"/>
</dbReference>
<dbReference type="GO" id="GO:0000271">
    <property type="term" value="P:polysaccharide biosynthetic process"/>
    <property type="evidence" value="ECO:0007669"/>
    <property type="project" value="TreeGrafter"/>
</dbReference>
<comment type="caution">
    <text evidence="3">The sequence shown here is derived from an EMBL/GenBank/DDBJ whole genome shotgun (WGS) entry which is preliminary data.</text>
</comment>
<sequence length="357" mass="42158">MGKKLEKLEAIRGFAALYVVFHHLFASGLVIGGINFSFLFRFGQEAVILFFILSGFVISYSFEKAKDKRFSLFFTKRYIRIYFPLLIVFILHYLMLSYQKGQWVFVQWKHLFGNLAMLQDNYHTKPNVITGPFLDNDPLWSLSYEWWFYMIYFVLYHFQPKIRNTIVYGLGIVGALIYIYYPNFLNRELMYLTIWWMGVEMSMLYLKGQPLSFQTLKSLFLVLTCIAVILTFPVVNQWATLKVNLGVVLGKHPILEWRHFVFTIGITGVALLWKKLKWVGFQYTFAPFQAIASISFVLYISHYFLITQAHYLDSFGWPYGLQLLIYFGVCLGFSFVLERKIYPAFYKFVMKKCYPPK</sequence>
<dbReference type="Proteomes" id="UP000289857">
    <property type="component" value="Unassembled WGS sequence"/>
</dbReference>
<feature type="transmembrane region" description="Helical" evidence="1">
    <location>
        <begin position="139"/>
        <end position="158"/>
    </location>
</feature>
<dbReference type="GO" id="GO:0016020">
    <property type="term" value="C:membrane"/>
    <property type="evidence" value="ECO:0007669"/>
    <property type="project" value="TreeGrafter"/>
</dbReference>
<feature type="transmembrane region" description="Helical" evidence="1">
    <location>
        <begin position="317"/>
        <end position="337"/>
    </location>
</feature>
<dbReference type="InterPro" id="IPR002656">
    <property type="entry name" value="Acyl_transf_3_dom"/>
</dbReference>
<feature type="transmembrane region" description="Helical" evidence="1">
    <location>
        <begin position="255"/>
        <end position="273"/>
    </location>
</feature>
<feature type="transmembrane region" description="Helical" evidence="1">
    <location>
        <begin position="12"/>
        <end position="36"/>
    </location>
</feature>
<dbReference type="GO" id="GO:0016747">
    <property type="term" value="F:acyltransferase activity, transferring groups other than amino-acyl groups"/>
    <property type="evidence" value="ECO:0007669"/>
    <property type="project" value="InterPro"/>
</dbReference>
<keyword evidence="3" id="KW-0808">Transferase</keyword>
<feature type="transmembrane region" description="Helical" evidence="1">
    <location>
        <begin position="285"/>
        <end position="305"/>
    </location>
</feature>
<feature type="transmembrane region" description="Helical" evidence="1">
    <location>
        <begin position="189"/>
        <end position="206"/>
    </location>
</feature>
<evidence type="ECO:0000313" key="4">
    <source>
        <dbReference type="Proteomes" id="UP000289857"/>
    </source>
</evidence>
<feature type="transmembrane region" description="Helical" evidence="1">
    <location>
        <begin position="218"/>
        <end position="235"/>
    </location>
</feature>
<feature type="domain" description="Acyltransferase 3" evidence="2">
    <location>
        <begin position="7"/>
        <end position="338"/>
    </location>
</feature>
<proteinExistence type="predicted"/>
<feature type="transmembrane region" description="Helical" evidence="1">
    <location>
        <begin position="42"/>
        <end position="60"/>
    </location>
</feature>
<dbReference type="OrthoDB" id="9796461at2"/>
<keyword evidence="4" id="KW-1185">Reference proteome</keyword>
<dbReference type="EMBL" id="SBKN01000006">
    <property type="protein sequence ID" value="RXR21877.1"/>
    <property type="molecule type" value="Genomic_DNA"/>
</dbReference>
<evidence type="ECO:0000259" key="2">
    <source>
        <dbReference type="Pfam" id="PF01757"/>
    </source>
</evidence>
<dbReference type="PANTHER" id="PTHR23028:SF53">
    <property type="entry name" value="ACYL_TRANSF_3 DOMAIN-CONTAINING PROTEIN"/>
    <property type="match status" value="1"/>
</dbReference>
<evidence type="ECO:0000313" key="3">
    <source>
        <dbReference type="EMBL" id="RXR21877.1"/>
    </source>
</evidence>
<gene>
    <name evidence="3" type="ORF">EQG61_10365</name>
</gene>
<keyword evidence="1" id="KW-1133">Transmembrane helix</keyword>
<protein>
    <submittedName>
        <fullName evidence="3">Acyltransferase</fullName>
    </submittedName>
</protein>
<accession>A0A4Q1K721</accession>
<dbReference type="PANTHER" id="PTHR23028">
    <property type="entry name" value="ACETYLTRANSFERASE"/>
    <property type="match status" value="1"/>
</dbReference>
<keyword evidence="1" id="KW-0472">Membrane</keyword>
<keyword evidence="3" id="KW-0012">Acyltransferase</keyword>
<dbReference type="RefSeq" id="WP_129461851.1">
    <property type="nucleotide sequence ID" value="NZ_SBKN01000006.1"/>
</dbReference>
<reference evidence="4" key="1">
    <citation type="submission" date="2019-01" db="EMBL/GenBank/DDBJ databases">
        <title>Cytophagaceae bacterium strain CAR-16.</title>
        <authorList>
            <person name="Chen W.-M."/>
        </authorList>
    </citation>
    <scope>NUCLEOTIDE SEQUENCE [LARGE SCALE GENOMIC DNA]</scope>
    <source>
        <strain evidence="4">WWJ-16</strain>
    </source>
</reference>
<name>A0A4Q1K721_9FLAO</name>
<keyword evidence="1" id="KW-0812">Transmembrane</keyword>
<organism evidence="3 4">
    <name type="scientific">Flavobacterium stagni</name>
    <dbReference type="NCBI Taxonomy" id="2506421"/>
    <lineage>
        <taxon>Bacteria</taxon>
        <taxon>Pseudomonadati</taxon>
        <taxon>Bacteroidota</taxon>
        <taxon>Flavobacteriia</taxon>
        <taxon>Flavobacteriales</taxon>
        <taxon>Flavobacteriaceae</taxon>
        <taxon>Flavobacterium</taxon>
    </lineage>
</organism>
<feature type="transmembrane region" description="Helical" evidence="1">
    <location>
        <begin position="165"/>
        <end position="183"/>
    </location>
</feature>